<dbReference type="InterPro" id="IPR036388">
    <property type="entry name" value="WH-like_DNA-bd_sf"/>
</dbReference>
<keyword evidence="3" id="KW-0804">Transcription</keyword>
<dbReference type="SUPFAM" id="SSF46894">
    <property type="entry name" value="C-terminal effector domain of the bipartite response regulators"/>
    <property type="match status" value="1"/>
</dbReference>
<feature type="transmembrane region" description="Helical" evidence="4">
    <location>
        <begin position="295"/>
        <end position="314"/>
    </location>
</feature>
<dbReference type="InterPro" id="IPR016032">
    <property type="entry name" value="Sig_transdc_resp-reg_C-effctor"/>
</dbReference>
<feature type="transmembrane region" description="Helical" evidence="4">
    <location>
        <begin position="180"/>
        <end position="198"/>
    </location>
</feature>
<dbReference type="PROSITE" id="PS00622">
    <property type="entry name" value="HTH_LUXR_1"/>
    <property type="match status" value="1"/>
</dbReference>
<feature type="transmembrane region" description="Helical" evidence="4">
    <location>
        <begin position="94"/>
        <end position="116"/>
    </location>
</feature>
<dbReference type="GO" id="GO:0003677">
    <property type="term" value="F:DNA binding"/>
    <property type="evidence" value="ECO:0007669"/>
    <property type="project" value="UniProtKB-KW"/>
</dbReference>
<sequence length="482" mass="51152">MGGNETDSAAIEAGLVARGAALAKEEFSKLSWLHVFGFAICQSWTVLCFALPDPVTYAGPFLDLRWLSASSTCALLALFCVVHRRMSLRVGKNAAVLSIAIVASVSSALGPASVLFPESSAVLLTIAAAGLGVGFAFLPIVWLSVFWASREGAGLIASLVLAAVLTYPLANTVVAGTQGTWVVVAACSLLPMVSALMLPCEDAVGRAGVAVAPPAIKRGFRELEFSERDILARFCLCLFFVVAIIELCRNVLLGGTQAMFFAGAANLVGILLRCFFGAWLVVVFAKRSMDAVSRVYRGSFLLVLAVVLAIPFIMEGNWAAHVVLDMGAFCFEAVMMMVLLEVVSALAMDAILLFALTRAVWAAGVVAGIAASSYGFNSSLISFGVAIMGVACAFMFVFVFTDAHCTRVLVKSCERAHATPFKDQCRLAALDAGLSDRESEVMAMVAKGRSSQRVADDLGVSLSTVNSHIYHIYQKMGLHSRQ</sequence>
<feature type="transmembrane region" description="Helical" evidence="4">
    <location>
        <begin position="155"/>
        <end position="174"/>
    </location>
</feature>
<dbReference type="PANTHER" id="PTHR44688">
    <property type="entry name" value="DNA-BINDING TRANSCRIPTIONAL ACTIVATOR DEVR_DOSR"/>
    <property type="match status" value="1"/>
</dbReference>
<keyword evidence="4" id="KW-1133">Transmembrane helix</keyword>
<dbReference type="PANTHER" id="PTHR44688:SF16">
    <property type="entry name" value="DNA-BINDING TRANSCRIPTIONAL ACTIVATOR DEVR_DOSR"/>
    <property type="match status" value="1"/>
</dbReference>
<dbReference type="PROSITE" id="PS50043">
    <property type="entry name" value="HTH_LUXR_2"/>
    <property type="match status" value="1"/>
</dbReference>
<name>A0A943V247_9ACTN</name>
<proteinExistence type="predicted"/>
<feature type="transmembrane region" description="Helical" evidence="4">
    <location>
        <begin position="32"/>
        <end position="52"/>
    </location>
</feature>
<feature type="domain" description="HTH luxR-type" evidence="5">
    <location>
        <begin position="427"/>
        <end position="482"/>
    </location>
</feature>
<dbReference type="Proteomes" id="UP000727506">
    <property type="component" value="Unassembled WGS sequence"/>
</dbReference>
<dbReference type="Pfam" id="PF00196">
    <property type="entry name" value="GerE"/>
    <property type="match status" value="1"/>
</dbReference>
<keyword evidence="2" id="KW-0238">DNA-binding</keyword>
<protein>
    <submittedName>
        <fullName evidence="6">Helix-turn-helix transcriptional regulator</fullName>
    </submittedName>
</protein>
<feature type="transmembrane region" description="Helical" evidence="4">
    <location>
        <begin position="122"/>
        <end position="148"/>
    </location>
</feature>
<evidence type="ECO:0000256" key="4">
    <source>
        <dbReference type="SAM" id="Phobius"/>
    </source>
</evidence>
<feature type="transmembrane region" description="Helical" evidence="4">
    <location>
        <begin position="230"/>
        <end position="252"/>
    </location>
</feature>
<evidence type="ECO:0000256" key="2">
    <source>
        <dbReference type="ARBA" id="ARBA00023125"/>
    </source>
</evidence>
<dbReference type="AlphaFoldDB" id="A0A943V247"/>
<feature type="non-terminal residue" evidence="6">
    <location>
        <position position="482"/>
    </location>
</feature>
<dbReference type="CDD" id="cd06170">
    <property type="entry name" value="LuxR_C_like"/>
    <property type="match status" value="1"/>
</dbReference>
<evidence type="ECO:0000313" key="7">
    <source>
        <dbReference type="Proteomes" id="UP000727506"/>
    </source>
</evidence>
<dbReference type="InterPro" id="IPR000792">
    <property type="entry name" value="Tscrpt_reg_LuxR_C"/>
</dbReference>
<keyword evidence="4" id="KW-0472">Membrane</keyword>
<dbReference type="EMBL" id="JAGZSV010000325">
    <property type="protein sequence ID" value="MBS6941811.1"/>
    <property type="molecule type" value="Genomic_DNA"/>
</dbReference>
<dbReference type="SMART" id="SM00421">
    <property type="entry name" value="HTH_LUXR"/>
    <property type="match status" value="1"/>
</dbReference>
<keyword evidence="4" id="KW-0812">Transmembrane</keyword>
<feature type="transmembrane region" description="Helical" evidence="4">
    <location>
        <begin position="352"/>
        <end position="374"/>
    </location>
</feature>
<evidence type="ECO:0000256" key="1">
    <source>
        <dbReference type="ARBA" id="ARBA00023015"/>
    </source>
</evidence>
<feature type="transmembrane region" description="Helical" evidence="4">
    <location>
        <begin position="320"/>
        <end position="340"/>
    </location>
</feature>
<keyword evidence="1" id="KW-0805">Transcription regulation</keyword>
<dbReference type="GO" id="GO:0006355">
    <property type="term" value="P:regulation of DNA-templated transcription"/>
    <property type="evidence" value="ECO:0007669"/>
    <property type="project" value="InterPro"/>
</dbReference>
<evidence type="ECO:0000256" key="3">
    <source>
        <dbReference type="ARBA" id="ARBA00023163"/>
    </source>
</evidence>
<organism evidence="6 7">
    <name type="scientific">Slackia piriformis</name>
    <dbReference type="NCBI Taxonomy" id="626934"/>
    <lineage>
        <taxon>Bacteria</taxon>
        <taxon>Bacillati</taxon>
        <taxon>Actinomycetota</taxon>
        <taxon>Coriobacteriia</taxon>
        <taxon>Eggerthellales</taxon>
        <taxon>Eggerthellaceae</taxon>
        <taxon>Slackia</taxon>
    </lineage>
</organism>
<evidence type="ECO:0000313" key="6">
    <source>
        <dbReference type="EMBL" id="MBS6941811.1"/>
    </source>
</evidence>
<dbReference type="PRINTS" id="PR00038">
    <property type="entry name" value="HTHLUXR"/>
</dbReference>
<feature type="transmembrane region" description="Helical" evidence="4">
    <location>
        <begin position="258"/>
        <end position="283"/>
    </location>
</feature>
<evidence type="ECO:0000259" key="5">
    <source>
        <dbReference type="PROSITE" id="PS50043"/>
    </source>
</evidence>
<reference evidence="6" key="1">
    <citation type="submission" date="2021-02" db="EMBL/GenBank/DDBJ databases">
        <title>Infant gut strain persistence is associated with maternal origin, phylogeny, and functional potential including surface adhesion and iron acquisition.</title>
        <authorList>
            <person name="Lou Y.C."/>
        </authorList>
    </citation>
    <scope>NUCLEOTIDE SEQUENCE</scope>
    <source>
        <strain evidence="6">L2_039_000G1_dasL2_039_000G1_concoct_11</strain>
    </source>
</reference>
<accession>A0A943V247</accession>
<gene>
    <name evidence="6" type="ORF">KH142_10185</name>
</gene>
<comment type="caution">
    <text evidence="6">The sequence shown here is derived from an EMBL/GenBank/DDBJ whole genome shotgun (WGS) entry which is preliminary data.</text>
</comment>
<dbReference type="Gene3D" id="1.10.10.10">
    <property type="entry name" value="Winged helix-like DNA-binding domain superfamily/Winged helix DNA-binding domain"/>
    <property type="match status" value="1"/>
</dbReference>
<feature type="transmembrane region" description="Helical" evidence="4">
    <location>
        <begin position="380"/>
        <end position="401"/>
    </location>
</feature>
<feature type="transmembrane region" description="Helical" evidence="4">
    <location>
        <begin position="64"/>
        <end position="82"/>
    </location>
</feature>